<evidence type="ECO:0000313" key="3">
    <source>
        <dbReference type="Proteomes" id="UP000504604"/>
    </source>
</evidence>
<organism evidence="3 4">
    <name type="scientific">Sesamum indicum</name>
    <name type="common">Oriental sesame</name>
    <name type="synonym">Sesamum orientale</name>
    <dbReference type="NCBI Taxonomy" id="4182"/>
    <lineage>
        <taxon>Eukaryota</taxon>
        <taxon>Viridiplantae</taxon>
        <taxon>Streptophyta</taxon>
        <taxon>Embryophyta</taxon>
        <taxon>Tracheophyta</taxon>
        <taxon>Spermatophyta</taxon>
        <taxon>Magnoliopsida</taxon>
        <taxon>eudicotyledons</taxon>
        <taxon>Gunneridae</taxon>
        <taxon>Pentapetalae</taxon>
        <taxon>asterids</taxon>
        <taxon>lamiids</taxon>
        <taxon>Lamiales</taxon>
        <taxon>Pedaliaceae</taxon>
        <taxon>Sesamum</taxon>
    </lineage>
</organism>
<dbReference type="CDD" id="cd01650">
    <property type="entry name" value="RT_nLTR_like"/>
    <property type="match status" value="1"/>
</dbReference>
<proteinExistence type="predicted"/>
<evidence type="ECO:0000259" key="2">
    <source>
        <dbReference type="PROSITE" id="PS50878"/>
    </source>
</evidence>
<protein>
    <submittedName>
        <fullName evidence="4">Uncharacterized protein LOC105179637</fullName>
    </submittedName>
</protein>
<dbReference type="OrthoDB" id="1747049at2759"/>
<name>A0A6I9V1N7_SESIN</name>
<dbReference type="Pfam" id="PF00078">
    <property type="entry name" value="RVT_1"/>
    <property type="match status" value="1"/>
</dbReference>
<dbReference type="PANTHER" id="PTHR33116:SF84">
    <property type="entry name" value="RNA-DIRECTED DNA POLYMERASE"/>
    <property type="match status" value="1"/>
</dbReference>
<dbReference type="PROSITE" id="PS50878">
    <property type="entry name" value="RT_POL"/>
    <property type="match status" value="1"/>
</dbReference>
<gene>
    <name evidence="4" type="primary">LOC105179637</name>
</gene>
<evidence type="ECO:0000256" key="1">
    <source>
        <dbReference type="SAM" id="MobiDB-lite"/>
    </source>
</evidence>
<dbReference type="PANTHER" id="PTHR33116">
    <property type="entry name" value="REVERSE TRANSCRIPTASE ZINC-BINDING DOMAIN-CONTAINING PROTEIN-RELATED-RELATED"/>
    <property type="match status" value="1"/>
</dbReference>
<evidence type="ECO:0000313" key="4">
    <source>
        <dbReference type="RefSeq" id="XP_011101577.1"/>
    </source>
</evidence>
<feature type="domain" description="Reverse transcriptase" evidence="2">
    <location>
        <begin position="597"/>
        <end position="876"/>
    </location>
</feature>
<dbReference type="Proteomes" id="UP000504604">
    <property type="component" value="Unplaced"/>
</dbReference>
<reference evidence="4" key="1">
    <citation type="submission" date="2025-08" db="UniProtKB">
        <authorList>
            <consortium name="RefSeq"/>
        </authorList>
    </citation>
    <scope>IDENTIFICATION</scope>
</reference>
<feature type="region of interest" description="Disordered" evidence="1">
    <location>
        <begin position="273"/>
        <end position="307"/>
    </location>
</feature>
<dbReference type="GeneID" id="105179637"/>
<sequence length="1189" mass="135356">MANEKSFVAPVQTGLYVGNIPLNAYPEPIIDDKFAHAFNHSTRKTLKFIAPTLQNGEVIVRPTLDTIRNGSKRWKTTAVGYFLGKRPYFRHLKEYAVSVWPGLRESVADMEDINEGGPWLFQGQPIVLRKWEPEMVLRKLKHTQVPVWIKLRHLPVELWTEEGLSIVASGVGKPLYPDVIMRACTRLDFARVCVMLDVNSKMPKHIIIMTPDEEGGELPCKIDVEYEWLPPRCTSCMTLGHSAKECIVNKPKSIKPPVNVYVPKVGALRGPMVTERTRDHPTPHTVEKQTEDRGTRPTAAGPSREERVRDLSEGEWYTWHNRSVSPRNLWKRLDRMLTNDTWTLRFPSVFYQCLTPRTSDHSPMVVNGDNQQRFGGMFRFDNFLTLSPDFIPSVQSIWQQQIVGVPMFSVTRKLKALKPIFREQRRNKGDLSHNVELARGFLEQAQVLAAELERIMLQQRAKMEWMKGGDQCSRVFFRKIAQRRTARRILQINDAQGITITEPNAVIHEFISYYQSLLGGDRRQRVMDLRFLRPWARHIITTEEAGHLLELFSAEHIKKSIFDIGEDRAPGPDGYSSGFYRNAWPVVGQEITKAVLEFFAMGKLLKHINSTILTVIPKVHSPTSVADFRPISCCNVLYKIIAKLILQKLSVILDKIISPCQAAFVPGRSIGDNVMLAQELFTGYNQARLPPRCALKVDIWKAYDTIEWDFLLSVLQLLGFPEIFRRWVEECISSPSFSMGMNRKPHGYFAGARGLQQGDPLSPYLFVLVMEALHMGMLQLIEQDMNFAFHWKCDDIRIFQLGFADDLLLFCRANTASVRVFKSGLDRFADWSGLRLNVEKSHIIISRSAQNIREELLAVLGFQEGHLPMRYLGLPLISSRLSIADCQPLLSKIDTRINGWEGLALSYAGRVQIIKSVLVAMAVYWASAFILPKGVIKDIEKRLRAFLWRGTGNSGYPKVAWKEICKPKEEGGLGLKDMGTLNRALMCKKLCEVIRCDRTSIWVEWLRHGRLRDDSIWTILENRGPWGWRKMLRLRGWLRSVVEYRIGDGSDFFLWKDPWHHLGPLLDRFSLGPNSLGLHESTMLSSVISILEKLATTEKPWLSHLGCCVLCNEDMVESHNHLFSTADLVGDASVVFGALYDSSGLIGIGSVMLNGEQENGVGSTSSIYLPMPAWIVCIPYLEGEKPETF</sequence>
<dbReference type="KEGG" id="sind:105179637"/>
<dbReference type="InterPro" id="IPR043502">
    <property type="entry name" value="DNA/RNA_pol_sf"/>
</dbReference>
<dbReference type="InterPro" id="IPR036691">
    <property type="entry name" value="Endo/exonu/phosph_ase_sf"/>
</dbReference>
<dbReference type="SUPFAM" id="SSF56672">
    <property type="entry name" value="DNA/RNA polymerases"/>
    <property type="match status" value="1"/>
</dbReference>
<dbReference type="InterPro" id="IPR000477">
    <property type="entry name" value="RT_dom"/>
</dbReference>
<keyword evidence="3" id="KW-1185">Reference proteome</keyword>
<dbReference type="Gene3D" id="3.60.10.10">
    <property type="entry name" value="Endonuclease/exonuclease/phosphatase"/>
    <property type="match status" value="1"/>
</dbReference>
<dbReference type="AlphaFoldDB" id="A0A6I9V1N7"/>
<dbReference type="SUPFAM" id="SSF56219">
    <property type="entry name" value="DNase I-like"/>
    <property type="match status" value="1"/>
</dbReference>
<accession>A0A6I9V1N7</accession>
<dbReference type="InParanoid" id="A0A6I9V1N7"/>
<dbReference type="RefSeq" id="XP_011101577.1">
    <property type="nucleotide sequence ID" value="XM_011103275.1"/>
</dbReference>
<feature type="compositionally biased region" description="Basic and acidic residues" evidence="1">
    <location>
        <begin position="275"/>
        <end position="295"/>
    </location>
</feature>